<evidence type="ECO:0000256" key="2">
    <source>
        <dbReference type="ARBA" id="ARBA00004573"/>
    </source>
</evidence>
<gene>
    <name evidence="15" type="primary">Gpnmb</name>
</gene>
<evidence type="ECO:0000256" key="5">
    <source>
        <dbReference type="ARBA" id="ARBA00022989"/>
    </source>
</evidence>
<dbReference type="SMART" id="SM00089">
    <property type="entry name" value="PKD"/>
    <property type="match status" value="1"/>
</dbReference>
<dbReference type="InterPro" id="IPR013783">
    <property type="entry name" value="Ig-like_fold"/>
</dbReference>
<protein>
    <recommendedName>
        <fullName evidence="10">Transmembrane glycoprotein NMB</fullName>
    </recommendedName>
</protein>
<dbReference type="PANTHER" id="PTHR11861:SF11">
    <property type="entry name" value="TRANSMEMBRANE GLYCOPROTEIN NMB"/>
    <property type="match status" value="1"/>
</dbReference>
<keyword evidence="7" id="KW-0325">Glycoprotein</keyword>
<dbReference type="Pfam" id="PF18911">
    <property type="entry name" value="PKD_4"/>
    <property type="match status" value="1"/>
</dbReference>
<accession>A0A6P5PWR4</accession>
<dbReference type="Proteomes" id="UP000515126">
    <property type="component" value="Chromosome 6"/>
</dbReference>
<sequence length="588" mass="65036">MGLGSQTESSPDWLQALGVSMESLCGVLGFLLLAAGLPLQAAKRFRDVLGHEQYPDHMRKHNQLRGWSSDENEWDEHLYPVWRRGDGRWKDSWEGGRVQAVLTSDSPALVGSNITFVVNLVFPRCQKEDANGNIVYEKNCRNDLGLTSDLYVYNWTAGADDSDWEDGSSRSQHLRFPDRRPFPRPHGWKKWSFVYVFHTLGQYFQKLGRCSARVSINTVNLTAGPQVMEVTVFRRYGRAYIPISKVKDVYVITDQIPVFVTMSQKNDRNLSDEIFLRDLPIVFDVLIHDPSHFLNDSAISYKWNFGDNTGLFVSNNHTLNHTYVLNGTFNLNLTVQTAVPGPCPPPSPPPPPSSPPSPLPTLSTPSPSLMPTGYKSMELSDISNENCRINRYGYFRATITIVEGILEVSIMQIADVPMPTPQPDSSLMDFTVTCKGATPMEACTIISDPTCQIAQNRVCSPVAVDGLCLLSVRRAFNGSGIYCVNFTLGDDASLALTSTLISIPGKDPGSPLRAVNGVLVSIGCLAVFVTMVTILLYKKQKAYKPIGNCPGNTVKGKGLSVLLSHAKAPFFRGGQEKDPLLQDKPRML</sequence>
<evidence type="ECO:0000256" key="11">
    <source>
        <dbReference type="SAM" id="MobiDB-lite"/>
    </source>
</evidence>
<feature type="transmembrane region" description="Helical" evidence="12">
    <location>
        <begin position="515"/>
        <end position="537"/>
    </location>
</feature>
<name>A0A6P5PWR4_MUSCR</name>
<dbReference type="Pfam" id="PF26141">
    <property type="entry name" value="PMEL_NMB_N"/>
    <property type="match status" value="1"/>
</dbReference>
<dbReference type="InterPro" id="IPR059017">
    <property type="entry name" value="PMEL_NMB_N"/>
</dbReference>
<keyword evidence="4" id="KW-0732">Signal</keyword>
<keyword evidence="6 12" id="KW-0472">Membrane</keyword>
<evidence type="ECO:0000313" key="14">
    <source>
        <dbReference type="Proteomes" id="UP000515126"/>
    </source>
</evidence>
<evidence type="ECO:0000256" key="12">
    <source>
        <dbReference type="SAM" id="Phobius"/>
    </source>
</evidence>
<dbReference type="InterPro" id="IPR046846">
    <property type="entry name" value="PKAT_KLD"/>
</dbReference>
<evidence type="ECO:0000256" key="7">
    <source>
        <dbReference type="ARBA" id="ARBA00023180"/>
    </source>
</evidence>
<evidence type="ECO:0000313" key="15">
    <source>
        <dbReference type="RefSeq" id="XP_021020269.1"/>
    </source>
</evidence>
<dbReference type="AlphaFoldDB" id="A0A6P5PWR4"/>
<dbReference type="InterPro" id="IPR035986">
    <property type="entry name" value="PKD_dom_sf"/>
</dbReference>
<dbReference type="GO" id="GO:0007155">
    <property type="term" value="P:cell adhesion"/>
    <property type="evidence" value="ECO:0007669"/>
    <property type="project" value="TreeGrafter"/>
</dbReference>
<dbReference type="GO" id="GO:0033162">
    <property type="term" value="C:melanosome membrane"/>
    <property type="evidence" value="ECO:0007669"/>
    <property type="project" value="UniProtKB-SubCell"/>
</dbReference>
<dbReference type="CDD" id="cd00146">
    <property type="entry name" value="PKD"/>
    <property type="match status" value="1"/>
</dbReference>
<feature type="domain" description="PKD" evidence="13">
    <location>
        <begin position="296"/>
        <end position="339"/>
    </location>
</feature>
<dbReference type="PANTHER" id="PTHR11861">
    <property type="entry name" value="MELANOCYTE PROTEIN PMEL 17-RELATED"/>
    <property type="match status" value="1"/>
</dbReference>
<evidence type="ECO:0000256" key="10">
    <source>
        <dbReference type="ARBA" id="ARBA00070688"/>
    </source>
</evidence>
<dbReference type="SUPFAM" id="SSF49299">
    <property type="entry name" value="PKD domain"/>
    <property type="match status" value="1"/>
</dbReference>
<feature type="transmembrane region" description="Helical" evidence="12">
    <location>
        <begin position="13"/>
        <end position="37"/>
    </location>
</feature>
<evidence type="ECO:0000256" key="9">
    <source>
        <dbReference type="ARBA" id="ARBA00058329"/>
    </source>
</evidence>
<dbReference type="CTD" id="10457"/>
<evidence type="ECO:0000259" key="13">
    <source>
        <dbReference type="PROSITE" id="PS50093"/>
    </source>
</evidence>
<reference evidence="15" key="1">
    <citation type="submission" date="2025-08" db="UniProtKB">
        <authorList>
            <consortium name="RefSeq"/>
        </authorList>
    </citation>
    <scope>IDENTIFICATION</scope>
</reference>
<dbReference type="GO" id="GO:0005886">
    <property type="term" value="C:plasma membrane"/>
    <property type="evidence" value="ECO:0007669"/>
    <property type="project" value="TreeGrafter"/>
</dbReference>
<keyword evidence="14" id="KW-1185">Reference proteome</keyword>
<feature type="compositionally biased region" description="Pro residues" evidence="11">
    <location>
        <begin position="341"/>
        <end position="359"/>
    </location>
</feature>
<comment type="similarity">
    <text evidence="8">Belongs to the PMEL/NMB family.</text>
</comment>
<dbReference type="InterPro" id="IPR045219">
    <property type="entry name" value="PKAT"/>
</dbReference>
<dbReference type="Gene3D" id="2.60.40.10">
    <property type="entry name" value="Immunoglobulins"/>
    <property type="match status" value="1"/>
</dbReference>
<organism evidence="14 15">
    <name type="scientific">Mus caroli</name>
    <name type="common">Ryukyu mouse</name>
    <name type="synonym">Ricefield mouse</name>
    <dbReference type="NCBI Taxonomy" id="10089"/>
    <lineage>
        <taxon>Eukaryota</taxon>
        <taxon>Metazoa</taxon>
        <taxon>Chordata</taxon>
        <taxon>Craniata</taxon>
        <taxon>Vertebrata</taxon>
        <taxon>Euteleostomi</taxon>
        <taxon>Mammalia</taxon>
        <taxon>Eutheria</taxon>
        <taxon>Euarchontoglires</taxon>
        <taxon>Glires</taxon>
        <taxon>Rodentia</taxon>
        <taxon>Myomorpha</taxon>
        <taxon>Muroidea</taxon>
        <taxon>Muridae</taxon>
        <taxon>Murinae</taxon>
        <taxon>Mus</taxon>
        <taxon>Mus</taxon>
    </lineage>
</organism>
<dbReference type="InterPro" id="IPR022409">
    <property type="entry name" value="PKD/Chitinase_dom"/>
</dbReference>
<keyword evidence="3 12" id="KW-0812">Transmembrane</keyword>
<dbReference type="GO" id="GO:0031901">
    <property type="term" value="C:early endosome membrane"/>
    <property type="evidence" value="ECO:0007669"/>
    <property type="project" value="UniProtKB-SubCell"/>
</dbReference>
<dbReference type="InterPro" id="IPR000601">
    <property type="entry name" value="PKD_dom"/>
</dbReference>
<comment type="function">
    <text evidence="9">Could be a melanogenic enzyme.</text>
</comment>
<evidence type="ECO:0000256" key="4">
    <source>
        <dbReference type="ARBA" id="ARBA00022729"/>
    </source>
</evidence>
<feature type="region of interest" description="Disordered" evidence="11">
    <location>
        <begin position="340"/>
        <end position="367"/>
    </location>
</feature>
<dbReference type="Pfam" id="PF20433">
    <property type="entry name" value="PKAT_KLD"/>
    <property type="match status" value="1"/>
</dbReference>
<evidence type="ECO:0000256" key="3">
    <source>
        <dbReference type="ARBA" id="ARBA00022692"/>
    </source>
</evidence>
<dbReference type="GeneID" id="110296079"/>
<evidence type="ECO:0000256" key="8">
    <source>
        <dbReference type="ARBA" id="ARBA00025776"/>
    </source>
</evidence>
<dbReference type="GO" id="GO:0005178">
    <property type="term" value="F:integrin binding"/>
    <property type="evidence" value="ECO:0007669"/>
    <property type="project" value="TreeGrafter"/>
</dbReference>
<dbReference type="PROSITE" id="PS50093">
    <property type="entry name" value="PKD"/>
    <property type="match status" value="1"/>
</dbReference>
<comment type="subcellular location">
    <subcellularLocation>
        <location evidence="1">Early endosome membrane</location>
        <topology evidence="1">Single-pass type I membrane protein</topology>
    </subcellularLocation>
    <subcellularLocation>
        <location evidence="2">Melanosome membrane</location>
        <topology evidence="2">Single-pass type I membrane protein</topology>
    </subcellularLocation>
</comment>
<proteinExistence type="inferred from homology"/>
<dbReference type="FunFam" id="2.60.40.10:FF:000893">
    <property type="entry name" value="Transmembrane glycoprotein NMB"/>
    <property type="match status" value="1"/>
</dbReference>
<evidence type="ECO:0000256" key="1">
    <source>
        <dbReference type="ARBA" id="ARBA00004158"/>
    </source>
</evidence>
<keyword evidence="5 12" id="KW-1133">Transmembrane helix</keyword>
<evidence type="ECO:0000256" key="6">
    <source>
        <dbReference type="ARBA" id="ARBA00023136"/>
    </source>
</evidence>
<dbReference type="KEGG" id="mcal:110296079"/>
<dbReference type="RefSeq" id="XP_021020269.1">
    <property type="nucleotide sequence ID" value="XM_021164610.1"/>
</dbReference>